<dbReference type="InterPro" id="IPR018247">
    <property type="entry name" value="EF_Hand_1_Ca_BS"/>
</dbReference>
<sequence length="227" mass="26797">MNKDNERAEVIKELIGSFALEYFNEEILSLCWQLTNMLHEEDLMDLNRGKKEVWAGSIIYVIARVNYLFDKSKDHFIESKDLANYFNVSSATLGNKASKIMEENDISWHGGEFAGFEIQQSFPMVLETEEGFLIPVYPDRENEEIPIYPEDKGAKLYFSNHSPKGELSLQKIRNEELRAEAERKQLKKDEAKRAKQDERERKQEEREREQKLQQEEFDRMNPSLFDF</sequence>
<dbReference type="AlphaFoldDB" id="A6DJR7"/>
<dbReference type="InterPro" id="IPR045651">
    <property type="entry name" value="DUF6398"/>
</dbReference>
<dbReference type="OrthoDB" id="6399948at2"/>
<evidence type="ECO:0000313" key="4">
    <source>
        <dbReference type="Proteomes" id="UP000004947"/>
    </source>
</evidence>
<dbReference type="Proteomes" id="UP000004947">
    <property type="component" value="Unassembled WGS sequence"/>
</dbReference>
<keyword evidence="4" id="KW-1185">Reference proteome</keyword>
<dbReference type="EMBL" id="ABCK01000006">
    <property type="protein sequence ID" value="EDM28141.1"/>
    <property type="molecule type" value="Genomic_DNA"/>
</dbReference>
<gene>
    <name evidence="3" type="ORF">LNTAR_12331</name>
</gene>
<evidence type="ECO:0000259" key="2">
    <source>
        <dbReference type="Pfam" id="PF19935"/>
    </source>
</evidence>
<feature type="compositionally biased region" description="Basic and acidic residues" evidence="1">
    <location>
        <begin position="181"/>
        <end position="219"/>
    </location>
</feature>
<accession>A6DJR7</accession>
<evidence type="ECO:0000256" key="1">
    <source>
        <dbReference type="SAM" id="MobiDB-lite"/>
    </source>
</evidence>
<comment type="caution">
    <text evidence="3">The sequence shown here is derived from an EMBL/GenBank/DDBJ whole genome shotgun (WGS) entry which is preliminary data.</text>
</comment>
<protein>
    <recommendedName>
        <fullName evidence="2">DUF6398 domain-containing protein</fullName>
    </recommendedName>
</protein>
<name>A6DJR7_9BACT</name>
<feature type="domain" description="DUF6398" evidence="2">
    <location>
        <begin position="11"/>
        <end position="113"/>
    </location>
</feature>
<proteinExistence type="predicted"/>
<evidence type="ECO:0000313" key="3">
    <source>
        <dbReference type="EMBL" id="EDM28141.1"/>
    </source>
</evidence>
<feature type="region of interest" description="Disordered" evidence="1">
    <location>
        <begin position="181"/>
        <end position="227"/>
    </location>
</feature>
<dbReference type="Pfam" id="PF19935">
    <property type="entry name" value="DUF6398"/>
    <property type="match status" value="1"/>
</dbReference>
<dbReference type="STRING" id="313628.LNTAR_12331"/>
<dbReference type="RefSeq" id="WP_007278134.1">
    <property type="nucleotide sequence ID" value="NZ_ABCK01000006.1"/>
</dbReference>
<reference evidence="3 4" key="1">
    <citation type="journal article" date="2010" name="J. Bacteriol.">
        <title>Genome sequence of Lentisphaera araneosa HTCC2155T, the type species of the order Lentisphaerales in the phylum Lentisphaerae.</title>
        <authorList>
            <person name="Thrash J.C."/>
            <person name="Cho J.C."/>
            <person name="Vergin K.L."/>
            <person name="Morris R.M."/>
            <person name="Giovannoni S.J."/>
        </authorList>
    </citation>
    <scope>NUCLEOTIDE SEQUENCE [LARGE SCALE GENOMIC DNA]</scope>
    <source>
        <strain evidence="3 4">HTCC2155</strain>
    </source>
</reference>
<organism evidence="3 4">
    <name type="scientific">Lentisphaera araneosa HTCC2155</name>
    <dbReference type="NCBI Taxonomy" id="313628"/>
    <lineage>
        <taxon>Bacteria</taxon>
        <taxon>Pseudomonadati</taxon>
        <taxon>Lentisphaerota</taxon>
        <taxon>Lentisphaeria</taxon>
        <taxon>Lentisphaerales</taxon>
        <taxon>Lentisphaeraceae</taxon>
        <taxon>Lentisphaera</taxon>
    </lineage>
</organism>
<dbReference type="PROSITE" id="PS00018">
    <property type="entry name" value="EF_HAND_1"/>
    <property type="match status" value="1"/>
</dbReference>